<proteinExistence type="predicted"/>
<gene>
    <name evidence="1" type="ORF">PDMSB3_1854</name>
</gene>
<dbReference type="EMBL" id="LR699553">
    <property type="protein sequence ID" value="VVD28310.1"/>
    <property type="molecule type" value="Genomic_DNA"/>
</dbReference>
<reference evidence="1 2" key="1">
    <citation type="submission" date="2019-08" db="EMBL/GenBank/DDBJ databases">
        <authorList>
            <person name="Herpell B J."/>
        </authorList>
    </citation>
    <scope>NUCLEOTIDE SEQUENCE [LARGE SCALE GENOMIC DNA]</scope>
    <source>
        <strain evidence="2">Msb3</strain>
    </source>
</reference>
<dbReference type="Proteomes" id="UP000325811">
    <property type="component" value="Chromosome I"/>
</dbReference>
<protein>
    <submittedName>
        <fullName evidence="1">Uncharacterized protein</fullName>
    </submittedName>
</protein>
<accession>A0A5Q4ZKX2</accession>
<dbReference type="AlphaFoldDB" id="A0A5Q4ZKX2"/>
<organism evidence="1 2">
    <name type="scientific">Paraburkholderia dioscoreae</name>
    <dbReference type="NCBI Taxonomy" id="2604047"/>
    <lineage>
        <taxon>Bacteria</taxon>
        <taxon>Pseudomonadati</taxon>
        <taxon>Pseudomonadota</taxon>
        <taxon>Betaproteobacteria</taxon>
        <taxon>Burkholderiales</taxon>
        <taxon>Burkholderiaceae</taxon>
        <taxon>Paraburkholderia</taxon>
    </lineage>
</organism>
<dbReference type="KEGG" id="pdio:PDMSB3_1854"/>
<sequence length="68" mass="7501">MKTVQPSQNKNGAVISHNAVHKTLPLEFFGVADGARTHDNRNHNPVYPYSYHKGVRGVMPMNGTQVVS</sequence>
<evidence type="ECO:0000313" key="1">
    <source>
        <dbReference type="EMBL" id="VVD28310.1"/>
    </source>
</evidence>
<name>A0A5Q4ZKX2_9BURK</name>
<keyword evidence="2" id="KW-1185">Reference proteome</keyword>
<evidence type="ECO:0000313" key="2">
    <source>
        <dbReference type="Proteomes" id="UP000325811"/>
    </source>
</evidence>